<dbReference type="Proteomes" id="UP000184330">
    <property type="component" value="Unassembled WGS sequence"/>
</dbReference>
<gene>
    <name evidence="2" type="ORF">PAC_10523</name>
</gene>
<feature type="region of interest" description="Disordered" evidence="1">
    <location>
        <begin position="1"/>
        <end position="21"/>
    </location>
</feature>
<feature type="compositionally biased region" description="Basic and acidic residues" evidence="1">
    <location>
        <begin position="1"/>
        <end position="15"/>
    </location>
</feature>
<reference evidence="2 3" key="1">
    <citation type="submission" date="2016-03" db="EMBL/GenBank/DDBJ databases">
        <authorList>
            <person name="Ploux O."/>
        </authorList>
    </citation>
    <scope>NUCLEOTIDE SEQUENCE [LARGE SCALE GENOMIC DNA]</scope>
    <source>
        <strain evidence="2 3">UAMH 11012</strain>
    </source>
</reference>
<evidence type="ECO:0000313" key="3">
    <source>
        <dbReference type="Proteomes" id="UP000184330"/>
    </source>
</evidence>
<dbReference type="EMBL" id="FJOG01000016">
    <property type="protein sequence ID" value="CZR60627.1"/>
    <property type="molecule type" value="Genomic_DNA"/>
</dbReference>
<evidence type="ECO:0000256" key="1">
    <source>
        <dbReference type="SAM" id="MobiDB-lite"/>
    </source>
</evidence>
<keyword evidence="3" id="KW-1185">Reference proteome</keyword>
<proteinExistence type="predicted"/>
<evidence type="ECO:0000313" key="2">
    <source>
        <dbReference type="EMBL" id="CZR60627.1"/>
    </source>
</evidence>
<sequence length="94" mass="10330">MKAEAPRATKRRDSNTIDTADAMRKCCSSKVVHASDALGSVVAAATSHTKHTRNTMTESRRQRRDCGAEGLQVVWFQVPTLESRNSVPDKDNGE</sequence>
<name>A0A1L7X6H6_9HELO</name>
<accession>A0A1L7X6H6</accession>
<organism evidence="2 3">
    <name type="scientific">Phialocephala subalpina</name>
    <dbReference type="NCBI Taxonomy" id="576137"/>
    <lineage>
        <taxon>Eukaryota</taxon>
        <taxon>Fungi</taxon>
        <taxon>Dikarya</taxon>
        <taxon>Ascomycota</taxon>
        <taxon>Pezizomycotina</taxon>
        <taxon>Leotiomycetes</taxon>
        <taxon>Helotiales</taxon>
        <taxon>Mollisiaceae</taxon>
        <taxon>Phialocephala</taxon>
        <taxon>Phialocephala fortinii species complex</taxon>
    </lineage>
</organism>
<protein>
    <submittedName>
        <fullName evidence="2">Uncharacterized protein</fullName>
    </submittedName>
</protein>
<dbReference type="AlphaFoldDB" id="A0A1L7X6H6"/>